<dbReference type="PROSITE" id="PS51257">
    <property type="entry name" value="PROKAR_LIPOPROTEIN"/>
    <property type="match status" value="1"/>
</dbReference>
<keyword evidence="3" id="KW-1185">Reference proteome</keyword>
<protein>
    <recommendedName>
        <fullName evidence="4">Lipoprotein</fullName>
    </recommendedName>
</protein>
<evidence type="ECO:0000313" key="3">
    <source>
        <dbReference type="Proteomes" id="UP001254608"/>
    </source>
</evidence>
<evidence type="ECO:0000313" key="2">
    <source>
        <dbReference type="EMBL" id="MDT0496669.1"/>
    </source>
</evidence>
<dbReference type="Proteomes" id="UP001254608">
    <property type="component" value="Unassembled WGS sequence"/>
</dbReference>
<comment type="caution">
    <text evidence="2">The sequence shown here is derived from an EMBL/GenBank/DDBJ whole genome shotgun (WGS) entry which is preliminary data.</text>
</comment>
<keyword evidence="1" id="KW-0732">Signal</keyword>
<evidence type="ECO:0008006" key="4">
    <source>
        <dbReference type="Google" id="ProtNLM"/>
    </source>
</evidence>
<dbReference type="RefSeq" id="WP_311364063.1">
    <property type="nucleotide sequence ID" value="NZ_JAVRIC010000005.1"/>
</dbReference>
<gene>
    <name evidence="2" type="ORF">RM530_04745</name>
</gene>
<name>A0ABU2WFM2_9GAMM</name>
<evidence type="ECO:0000256" key="1">
    <source>
        <dbReference type="SAM" id="SignalP"/>
    </source>
</evidence>
<feature type="chain" id="PRO_5046865188" description="Lipoprotein" evidence="1">
    <location>
        <begin position="20"/>
        <end position="340"/>
    </location>
</feature>
<reference evidence="2 3" key="1">
    <citation type="submission" date="2023-09" db="EMBL/GenBank/DDBJ databases">
        <authorList>
            <person name="Rey-Velasco X."/>
        </authorList>
    </citation>
    <scope>NUCLEOTIDE SEQUENCE [LARGE SCALE GENOMIC DNA]</scope>
    <source>
        <strain evidence="2 3">W345</strain>
    </source>
</reference>
<sequence>MYKLILGSLFASLILAACGGGSGDDGGDGGTPPADDLGFVELTSTDDVAVFGASLLSVAQSPPIPEIPETSESSKAYKTVESCDTSGMVETFDTRSESVDSPFTDSLFNIESSEYRDCIASFESADFSFSSSIDGYEESGTPADGTDSGIDYVGFGTAEDLPFTLSTNTTQGSVTESSNLSFFGVIHTQSQDDEHVSSQVYLRGEIESHGSPAGDYHNRILLGESMDGALFVSSVVPAETVGLSETTLDGLIGSEDLLNDSCPSGMVQISTVSPLIAEDESGELRGGELQLDAGDDVAGIVYNEDQSITVTLNGGSPVTYTLEDLEALDAECLTASESGT</sequence>
<accession>A0ABU2WFM2</accession>
<organism evidence="2 3">
    <name type="scientific">Banduia mediterranea</name>
    <dbReference type="NCBI Taxonomy" id="3075609"/>
    <lineage>
        <taxon>Bacteria</taxon>
        <taxon>Pseudomonadati</taxon>
        <taxon>Pseudomonadota</taxon>
        <taxon>Gammaproteobacteria</taxon>
        <taxon>Nevskiales</taxon>
        <taxon>Algiphilaceae</taxon>
        <taxon>Banduia</taxon>
    </lineage>
</organism>
<dbReference type="EMBL" id="JAVRIC010000005">
    <property type="protein sequence ID" value="MDT0496669.1"/>
    <property type="molecule type" value="Genomic_DNA"/>
</dbReference>
<feature type="signal peptide" evidence="1">
    <location>
        <begin position="1"/>
        <end position="19"/>
    </location>
</feature>
<proteinExistence type="predicted"/>